<accession>X6NLK3</accession>
<proteinExistence type="predicted"/>
<reference evidence="2 3" key="1">
    <citation type="journal article" date="2013" name="Curr. Biol.">
        <title>The Genome of the Foraminiferan Reticulomyxa filosa.</title>
        <authorList>
            <person name="Glockner G."/>
            <person name="Hulsmann N."/>
            <person name="Schleicher M."/>
            <person name="Noegel A.A."/>
            <person name="Eichinger L."/>
            <person name="Gallinger C."/>
            <person name="Pawlowski J."/>
            <person name="Sierra R."/>
            <person name="Euteneuer U."/>
            <person name="Pillet L."/>
            <person name="Moustafa A."/>
            <person name="Platzer M."/>
            <person name="Groth M."/>
            <person name="Szafranski K."/>
            <person name="Schliwa M."/>
        </authorList>
    </citation>
    <scope>NUCLEOTIDE SEQUENCE [LARGE SCALE GENOMIC DNA]</scope>
</reference>
<organism evidence="2 3">
    <name type="scientific">Reticulomyxa filosa</name>
    <dbReference type="NCBI Taxonomy" id="46433"/>
    <lineage>
        <taxon>Eukaryota</taxon>
        <taxon>Sar</taxon>
        <taxon>Rhizaria</taxon>
        <taxon>Retaria</taxon>
        <taxon>Foraminifera</taxon>
        <taxon>Monothalamids</taxon>
        <taxon>Reticulomyxidae</taxon>
        <taxon>Reticulomyxa</taxon>
    </lineage>
</organism>
<name>X6NLK3_RETFI</name>
<keyword evidence="3" id="KW-1185">Reference proteome</keyword>
<dbReference type="Proteomes" id="UP000023152">
    <property type="component" value="Unassembled WGS sequence"/>
</dbReference>
<dbReference type="AlphaFoldDB" id="X6NLK3"/>
<evidence type="ECO:0000313" key="2">
    <source>
        <dbReference type="EMBL" id="ETO26262.1"/>
    </source>
</evidence>
<protein>
    <recommendedName>
        <fullName evidence="4">GSKIP domain-containing protein</fullName>
    </recommendedName>
</protein>
<feature type="compositionally biased region" description="Acidic residues" evidence="1">
    <location>
        <begin position="7"/>
        <end position="16"/>
    </location>
</feature>
<evidence type="ECO:0008006" key="4">
    <source>
        <dbReference type="Google" id="ProtNLM"/>
    </source>
</evidence>
<evidence type="ECO:0000256" key="1">
    <source>
        <dbReference type="SAM" id="MobiDB-lite"/>
    </source>
</evidence>
<comment type="caution">
    <text evidence="2">The sequence shown here is derived from an EMBL/GenBank/DDBJ whole genome shotgun (WGS) entry which is preliminary data.</text>
</comment>
<feature type="region of interest" description="Disordered" evidence="1">
    <location>
        <begin position="1"/>
        <end position="23"/>
    </location>
</feature>
<sequence>MSKLPEAEEESSSDEELYPKDVLDEGDIQIPTNEMFDDLLRQEVKDIEFACKKIDFKFGDKSSQFDAIVDLTLSDEKNTVIRVGTVMAKGYTVFHKHPGSITKLFSLHLSDFFSSFISQQRIESDGKNDKAKSETQKWYESLHTLLLKESEYYGKVCQDRIQKQLAQ</sequence>
<dbReference type="EMBL" id="ASPP01007986">
    <property type="protein sequence ID" value="ETO26262.1"/>
    <property type="molecule type" value="Genomic_DNA"/>
</dbReference>
<gene>
    <name evidence="2" type="ORF">RFI_10877</name>
</gene>
<evidence type="ECO:0000313" key="3">
    <source>
        <dbReference type="Proteomes" id="UP000023152"/>
    </source>
</evidence>